<gene>
    <name evidence="7" type="ORF">JOF43_003596</name>
</gene>
<dbReference type="Gene3D" id="1.20.120.1080">
    <property type="match status" value="1"/>
</dbReference>
<protein>
    <submittedName>
        <fullName evidence="7">ATP-dependent helicase HrpA</fullName>
        <ecNumber evidence="7">3.6.4.13</ecNumber>
    </submittedName>
</protein>
<dbReference type="CDD" id="cd18791">
    <property type="entry name" value="SF2_C_RHA"/>
    <property type="match status" value="1"/>
</dbReference>
<comment type="caution">
    <text evidence="7">The sequence shown here is derived from an EMBL/GenBank/DDBJ whole genome shotgun (WGS) entry which is preliminary data.</text>
</comment>
<dbReference type="PROSITE" id="PS51194">
    <property type="entry name" value="HELICASE_CTER"/>
    <property type="match status" value="1"/>
</dbReference>
<dbReference type="SMART" id="SM00490">
    <property type="entry name" value="HELICc"/>
    <property type="match status" value="1"/>
</dbReference>
<dbReference type="Pfam" id="PF07717">
    <property type="entry name" value="OB_NTP_bind"/>
    <property type="match status" value="1"/>
</dbReference>
<evidence type="ECO:0000256" key="3">
    <source>
        <dbReference type="ARBA" id="ARBA00022806"/>
    </source>
</evidence>
<reference evidence="7 8" key="1">
    <citation type="submission" date="2021-03" db="EMBL/GenBank/DDBJ databases">
        <title>Sequencing the genomes of 1000 actinobacteria strains.</title>
        <authorList>
            <person name="Klenk H.-P."/>
        </authorList>
    </citation>
    <scope>NUCLEOTIDE SEQUENCE [LARGE SCALE GENOMIC DNA]</scope>
    <source>
        <strain evidence="7 8">DSM 14566</strain>
    </source>
</reference>
<dbReference type="InterPro" id="IPR011709">
    <property type="entry name" value="DEAD-box_helicase_OB_fold"/>
</dbReference>
<organism evidence="7 8">
    <name type="scientific">Brachybacterium sacelli</name>
    <dbReference type="NCBI Taxonomy" id="173364"/>
    <lineage>
        <taxon>Bacteria</taxon>
        <taxon>Bacillati</taxon>
        <taxon>Actinomycetota</taxon>
        <taxon>Actinomycetes</taxon>
        <taxon>Micrococcales</taxon>
        <taxon>Dermabacteraceae</taxon>
        <taxon>Brachybacterium</taxon>
    </lineage>
</organism>
<proteinExistence type="predicted"/>
<evidence type="ECO:0000313" key="7">
    <source>
        <dbReference type="EMBL" id="MBP2383607.1"/>
    </source>
</evidence>
<evidence type="ECO:0000313" key="8">
    <source>
        <dbReference type="Proteomes" id="UP001519290"/>
    </source>
</evidence>
<dbReference type="EC" id="3.6.4.13" evidence="7"/>
<dbReference type="InterPro" id="IPR010222">
    <property type="entry name" value="RNA_helicase_HrpA"/>
</dbReference>
<keyword evidence="1" id="KW-0547">Nucleotide-binding</keyword>
<keyword evidence="2 7" id="KW-0378">Hydrolase</keyword>
<dbReference type="Pfam" id="PF00271">
    <property type="entry name" value="Helicase_C"/>
    <property type="match status" value="1"/>
</dbReference>
<accession>A0ABS4X567</accession>
<dbReference type="InterPro" id="IPR024590">
    <property type="entry name" value="HrpA_C"/>
</dbReference>
<dbReference type="InterPro" id="IPR001650">
    <property type="entry name" value="Helicase_C-like"/>
</dbReference>
<dbReference type="GO" id="GO:0003724">
    <property type="term" value="F:RNA helicase activity"/>
    <property type="evidence" value="ECO:0007669"/>
    <property type="project" value="UniProtKB-EC"/>
</dbReference>
<dbReference type="Pfam" id="PF11898">
    <property type="entry name" value="DUF3418"/>
    <property type="match status" value="1"/>
</dbReference>
<dbReference type="InterPro" id="IPR011545">
    <property type="entry name" value="DEAD/DEAH_box_helicase_dom"/>
</dbReference>
<evidence type="ECO:0000256" key="1">
    <source>
        <dbReference type="ARBA" id="ARBA00022741"/>
    </source>
</evidence>
<keyword evidence="8" id="KW-1185">Reference proteome</keyword>
<dbReference type="Gene3D" id="3.40.50.300">
    <property type="entry name" value="P-loop containing nucleotide triphosphate hydrolases"/>
    <property type="match status" value="2"/>
</dbReference>
<sequence length="1289" mass="142295">MTTPSTTPDLRLSYPAELPVSGRREDIMEAIDKNQVVVIAGATGSGKTTQIPKMLLELGYGAGGRLIGHTQPRRIAARSVAQRIAGELGQKLGEGAVGFQVRFTKQTARGTRLKLMTDGILLAEIARDRLLKRYDAIIIDEAHERSLNIDVILGYLRQILPQRPDLKIIITSATIDPERFAEHFSSSSPAGEREPAPIIEVTGRTYPVDIRYRPLVLEAEVDEDDDLEDIHSVERDLTQAIIDSVDELAAEGPGDMLVFLPGEREIREISEALTAHLDRGTKGRAALPVEVLPLFGRLSAQDQQKIFSPPPAGTYRRIILSTNVAETSLTVPGITFIIDSGLARISRYSQRTKVQRLPIEPISQASANQRSGRSGRTAPGIAIRLYSEEDFEARPEFTEPEILRTSLASVVLLMTSLGLGDVESFPFVEPPASRAITDGVRLLDELGALEDAPRAPGGRRLTRVGRTLARFPLDPRMARMLIEAHRLGALREVLIIVAALSIQDPRERPLGQEQQAKEKHKRFEDPTSDFLAFLNLWNHLQERRKALSSSAFRREVRAEHLHYLRIREWWDLHAQLRDMAKDADLSRNDNDASPQAIHQALLAGLLSHVGLVDDRTREYSGARGARFALWPGSALAKKRPDYAMVAELVETSRLWGRTAARIDPAWAEETGAHVVKRSYSAPHWSSKRASAMAHEKVTLYGVPLVADRVVGYGRIDPVAARDIFLQNALIEGDWRTRHHFFRDNRALIAQLEELEAKTRRRDLLISDEQLFAYYDERIPKDVVSGAHFDSWWKKQRHETPDLLTLTEQDLLAADEDAREAILADFPDTWVQGDITLPLSYAFGEVGAQGADGVTATIPLAVLNRVQPRGFDWLVPGMREELVTELIRSLPKSVRRHLVPAPERAKTVAATLHDDDPDAGESFLEAAADELVALPGVPDDLPLYGPEFDLSKLPAHLRMHFRVVDDTGRQIGTGDDLEELAGRLKARVDASVSTGADELAGRDLQSFPDQGVPGVHESTVGGLKVTGYPALVARRGQDGQLQRVDLAVLATADEQTLAHRDGVIALLDRELDADLAAVLNALPNPTKLAVAGSDYASTAALLADASRAATIHLAGEAQVRSRAEYDALLSTVRSRHDALAAQAVKEAAAALAVDAKLHKELSRVPSLSVLSHLTQIREHAASLLGNGFISRTGLEHLPDLRRYLEADVIRLEKLPENPRRDEQLAWQIGDLEQYWAGARAKLSARRRAGGDVREIDWMLQELRVSLFAQTLGTKQTVSDKRIRKAIAALS</sequence>
<dbReference type="SMART" id="SM00382">
    <property type="entry name" value="AAA"/>
    <property type="match status" value="1"/>
</dbReference>
<dbReference type="InterPro" id="IPR007502">
    <property type="entry name" value="Helicase-assoc_dom"/>
</dbReference>
<dbReference type="GO" id="GO:0016787">
    <property type="term" value="F:hydrolase activity"/>
    <property type="evidence" value="ECO:0007669"/>
    <property type="project" value="UniProtKB-KW"/>
</dbReference>
<dbReference type="InterPro" id="IPR003593">
    <property type="entry name" value="AAA+_ATPase"/>
</dbReference>
<dbReference type="SMART" id="SM00487">
    <property type="entry name" value="DEXDc"/>
    <property type="match status" value="1"/>
</dbReference>
<dbReference type="RefSeq" id="WP_209904393.1">
    <property type="nucleotide sequence ID" value="NZ_BAAAJW010000009.1"/>
</dbReference>
<dbReference type="InterPro" id="IPR014001">
    <property type="entry name" value="Helicase_ATP-bd"/>
</dbReference>
<dbReference type="SUPFAM" id="SSF52540">
    <property type="entry name" value="P-loop containing nucleoside triphosphate hydrolases"/>
    <property type="match status" value="1"/>
</dbReference>
<keyword evidence="4" id="KW-0067">ATP-binding</keyword>
<dbReference type="PANTHER" id="PTHR18934">
    <property type="entry name" value="ATP-DEPENDENT RNA HELICASE"/>
    <property type="match status" value="1"/>
</dbReference>
<dbReference type="Pfam" id="PF00270">
    <property type="entry name" value="DEAD"/>
    <property type="match status" value="1"/>
</dbReference>
<dbReference type="PANTHER" id="PTHR18934:SF99">
    <property type="entry name" value="ATP-DEPENDENT RNA HELICASE DHX37-RELATED"/>
    <property type="match status" value="1"/>
</dbReference>
<dbReference type="NCBIfam" id="NF008348">
    <property type="entry name" value="PRK11131.1"/>
    <property type="match status" value="1"/>
</dbReference>
<evidence type="ECO:0000256" key="2">
    <source>
        <dbReference type="ARBA" id="ARBA00022801"/>
    </source>
</evidence>
<name>A0ABS4X567_9MICO</name>
<dbReference type="InterPro" id="IPR027417">
    <property type="entry name" value="P-loop_NTPase"/>
</dbReference>
<feature type="domain" description="Helicase ATP-binding" evidence="5">
    <location>
        <begin position="28"/>
        <end position="193"/>
    </location>
</feature>
<dbReference type="NCBIfam" id="TIGR01967">
    <property type="entry name" value="DEAH_box_HrpA"/>
    <property type="match status" value="1"/>
</dbReference>
<dbReference type="Pfam" id="PF21010">
    <property type="entry name" value="HA2_C"/>
    <property type="match status" value="1"/>
</dbReference>
<evidence type="ECO:0000256" key="4">
    <source>
        <dbReference type="ARBA" id="ARBA00022840"/>
    </source>
</evidence>
<dbReference type="EMBL" id="JAGIOD010000002">
    <property type="protein sequence ID" value="MBP2383607.1"/>
    <property type="molecule type" value="Genomic_DNA"/>
</dbReference>
<dbReference type="SMART" id="SM00847">
    <property type="entry name" value="HA2"/>
    <property type="match status" value="1"/>
</dbReference>
<dbReference type="PROSITE" id="PS51192">
    <property type="entry name" value="HELICASE_ATP_BIND_1"/>
    <property type="match status" value="1"/>
</dbReference>
<evidence type="ECO:0000259" key="6">
    <source>
        <dbReference type="PROSITE" id="PS51194"/>
    </source>
</evidence>
<keyword evidence="3 7" id="KW-0347">Helicase</keyword>
<evidence type="ECO:0000259" key="5">
    <source>
        <dbReference type="PROSITE" id="PS51192"/>
    </source>
</evidence>
<feature type="domain" description="Helicase C-terminal" evidence="6">
    <location>
        <begin position="236"/>
        <end position="418"/>
    </location>
</feature>
<dbReference type="Proteomes" id="UP001519290">
    <property type="component" value="Unassembled WGS sequence"/>
</dbReference>